<accession>A0ABW2UXS3</accession>
<evidence type="ECO:0000256" key="7">
    <source>
        <dbReference type="RuleBase" id="RU362018"/>
    </source>
</evidence>
<comment type="similarity">
    <text evidence="2 7">Belongs to the concentrative nucleoside transporter (CNT) (TC 2.A.41) family.</text>
</comment>
<feature type="transmembrane region" description="Helical" evidence="7">
    <location>
        <begin position="88"/>
        <end position="110"/>
    </location>
</feature>
<keyword evidence="5 7" id="KW-1133">Transmembrane helix</keyword>
<reference evidence="12" key="1">
    <citation type="journal article" date="2019" name="Int. J. Syst. Evol. Microbiol.">
        <title>The Global Catalogue of Microorganisms (GCM) 10K type strain sequencing project: providing services to taxonomists for standard genome sequencing and annotation.</title>
        <authorList>
            <consortium name="The Broad Institute Genomics Platform"/>
            <consortium name="The Broad Institute Genome Sequencing Center for Infectious Disease"/>
            <person name="Wu L."/>
            <person name="Ma J."/>
        </authorList>
    </citation>
    <scope>NUCLEOTIDE SEQUENCE [LARGE SCALE GENOMIC DNA]</scope>
    <source>
        <strain evidence="12">JCM 30234</strain>
    </source>
</reference>
<keyword evidence="6 7" id="KW-0472">Membrane</keyword>
<protein>
    <recommendedName>
        <fullName evidence="7">Nucleoside permease</fullName>
    </recommendedName>
</protein>
<evidence type="ECO:0000313" key="11">
    <source>
        <dbReference type="EMBL" id="MFC7747365.1"/>
    </source>
</evidence>
<feature type="domain" description="Concentrative nucleoside transporter C-terminal" evidence="9">
    <location>
        <begin position="194"/>
        <end position="399"/>
    </location>
</feature>
<feature type="transmembrane region" description="Helical" evidence="7">
    <location>
        <begin position="286"/>
        <end position="305"/>
    </location>
</feature>
<evidence type="ECO:0000256" key="5">
    <source>
        <dbReference type="ARBA" id="ARBA00022989"/>
    </source>
</evidence>
<sequence length="402" mass="42675">MNILWGIAGIVILLAIAFLFSNNKKRINFRTVFVALAIQIVFALIVLKWPLGHKALEWVSGIVEKIIGSANAGISFLFDPLIPKDDSIFAFQVLPVIIFFSSLISVLYYLGVMQWIIRMLGGALSKLLKTSKVESMNAAGSIFLGQTESPLVIRPYVKNMTLSELFAVMTGGLATVAGSVLAGYALLGVPMRFLIAASFMAAPAGLLMAKIIIPEVNKEQTTDEVTLEKDTETTNVIDAAAGGASDGLKLALTVGAMLISFLSLIALANLFLGWAGGLFGVDDLTLQQILGYIFSPIAFMIGIPWDEAMRAGSLIGQKIITNEFVAFSNFGPVIDTFSDKAQTIITFALCGFANFGSMAILIGGLSPMAPNKRGDIARIGLKAVLAGTLANLLSAAIAGMLV</sequence>
<keyword evidence="7" id="KW-0813">Transport</keyword>
<dbReference type="InterPro" id="IPR011657">
    <property type="entry name" value="CNT_C_dom"/>
</dbReference>
<evidence type="ECO:0000256" key="4">
    <source>
        <dbReference type="ARBA" id="ARBA00022692"/>
    </source>
</evidence>
<dbReference type="InterPro" id="IPR002668">
    <property type="entry name" value="CNT_N_dom"/>
</dbReference>
<dbReference type="NCBIfam" id="TIGR00804">
    <property type="entry name" value="nupC"/>
    <property type="match status" value="1"/>
</dbReference>
<evidence type="ECO:0000256" key="6">
    <source>
        <dbReference type="ARBA" id="ARBA00023136"/>
    </source>
</evidence>
<keyword evidence="3" id="KW-1003">Cell membrane</keyword>
<dbReference type="Pfam" id="PF01773">
    <property type="entry name" value="Nucleos_tra2_N"/>
    <property type="match status" value="1"/>
</dbReference>
<proteinExistence type="inferred from homology"/>
<feature type="transmembrane region" description="Helical" evidence="7">
    <location>
        <begin position="250"/>
        <end position="274"/>
    </location>
</feature>
<name>A0ABW2UXS3_9BACI</name>
<evidence type="ECO:0000259" key="10">
    <source>
        <dbReference type="Pfam" id="PF07670"/>
    </source>
</evidence>
<evidence type="ECO:0000256" key="3">
    <source>
        <dbReference type="ARBA" id="ARBA00022475"/>
    </source>
</evidence>
<dbReference type="InterPro" id="IPR018270">
    <property type="entry name" value="C_nuclsd_transpt_met_bac"/>
</dbReference>
<feature type="transmembrane region" description="Helical" evidence="7">
    <location>
        <begin position="165"/>
        <end position="187"/>
    </location>
</feature>
<comment type="subcellular location">
    <subcellularLocation>
        <location evidence="1">Cell membrane</location>
        <topology evidence="1">Multi-pass membrane protein</topology>
    </subcellularLocation>
</comment>
<evidence type="ECO:0000259" key="9">
    <source>
        <dbReference type="Pfam" id="PF07662"/>
    </source>
</evidence>
<feature type="transmembrane region" description="Helical" evidence="7">
    <location>
        <begin position="29"/>
        <end position="51"/>
    </location>
</feature>
<dbReference type="Pfam" id="PF07670">
    <property type="entry name" value="Gate"/>
    <property type="match status" value="1"/>
</dbReference>
<evidence type="ECO:0000256" key="2">
    <source>
        <dbReference type="ARBA" id="ARBA00009033"/>
    </source>
</evidence>
<feature type="transmembrane region" description="Helical" evidence="7">
    <location>
        <begin position="379"/>
        <end position="401"/>
    </location>
</feature>
<evidence type="ECO:0000313" key="12">
    <source>
        <dbReference type="Proteomes" id="UP001596620"/>
    </source>
</evidence>
<dbReference type="Pfam" id="PF07662">
    <property type="entry name" value="Nucleos_tra2_C"/>
    <property type="match status" value="1"/>
</dbReference>
<dbReference type="EMBL" id="JBHTGR010000022">
    <property type="protein sequence ID" value="MFC7747365.1"/>
    <property type="molecule type" value="Genomic_DNA"/>
</dbReference>
<dbReference type="Proteomes" id="UP001596620">
    <property type="component" value="Unassembled WGS sequence"/>
</dbReference>
<comment type="caution">
    <text evidence="11">The sequence shown here is derived from an EMBL/GenBank/DDBJ whole genome shotgun (WGS) entry which is preliminary data.</text>
</comment>
<feature type="transmembrane region" description="Helical" evidence="7">
    <location>
        <begin position="6"/>
        <end position="22"/>
    </location>
</feature>
<dbReference type="InterPro" id="IPR011642">
    <property type="entry name" value="Gate_dom"/>
</dbReference>
<feature type="transmembrane region" description="Helical" evidence="7">
    <location>
        <begin position="193"/>
        <end position="213"/>
    </location>
</feature>
<gene>
    <name evidence="11" type="ORF">ACFQU8_08975</name>
</gene>
<feature type="domain" description="Nucleoside transporter/FeoB GTPase Gate" evidence="10">
    <location>
        <begin position="90"/>
        <end position="187"/>
    </location>
</feature>
<dbReference type="PANTHER" id="PTHR10590:SF4">
    <property type="entry name" value="SOLUTE CARRIER FAMILY 28 MEMBER 3"/>
    <property type="match status" value="1"/>
</dbReference>
<keyword evidence="12" id="KW-1185">Reference proteome</keyword>
<dbReference type="RefSeq" id="WP_382358920.1">
    <property type="nucleotide sequence ID" value="NZ_JBHTGR010000022.1"/>
</dbReference>
<evidence type="ECO:0000259" key="8">
    <source>
        <dbReference type="Pfam" id="PF01773"/>
    </source>
</evidence>
<dbReference type="PANTHER" id="PTHR10590">
    <property type="entry name" value="SODIUM/NUCLEOSIDE COTRANSPORTER"/>
    <property type="match status" value="1"/>
</dbReference>
<evidence type="ECO:0000256" key="1">
    <source>
        <dbReference type="ARBA" id="ARBA00004651"/>
    </source>
</evidence>
<dbReference type="InterPro" id="IPR008276">
    <property type="entry name" value="C_nuclsd_transpt"/>
</dbReference>
<keyword evidence="4 7" id="KW-0812">Transmembrane</keyword>
<organism evidence="11 12">
    <name type="scientific">Lentibacillus kimchii</name>
    <dbReference type="NCBI Taxonomy" id="1542911"/>
    <lineage>
        <taxon>Bacteria</taxon>
        <taxon>Bacillati</taxon>
        <taxon>Bacillota</taxon>
        <taxon>Bacilli</taxon>
        <taxon>Bacillales</taxon>
        <taxon>Bacillaceae</taxon>
        <taxon>Lentibacillus</taxon>
    </lineage>
</organism>
<feature type="domain" description="Concentrative nucleoside transporter N-terminal" evidence="8">
    <location>
        <begin position="8"/>
        <end position="80"/>
    </location>
</feature>
<feature type="transmembrane region" description="Helical" evidence="7">
    <location>
        <begin position="344"/>
        <end position="367"/>
    </location>
</feature>